<name>A0AAN6Q573_9PEZI</name>
<proteinExistence type="predicted"/>
<comment type="caution">
    <text evidence="2">The sequence shown here is derived from an EMBL/GenBank/DDBJ whole genome shotgun (WGS) entry which is preliminary data.</text>
</comment>
<reference evidence="2" key="2">
    <citation type="submission" date="2023-05" db="EMBL/GenBank/DDBJ databases">
        <authorList>
            <consortium name="Lawrence Berkeley National Laboratory"/>
            <person name="Steindorff A."/>
            <person name="Hensen N."/>
            <person name="Bonometti L."/>
            <person name="Westerberg I."/>
            <person name="Brannstrom I.O."/>
            <person name="Guillou S."/>
            <person name="Cros-Aarteil S."/>
            <person name="Calhoun S."/>
            <person name="Haridas S."/>
            <person name="Kuo A."/>
            <person name="Mondo S."/>
            <person name="Pangilinan J."/>
            <person name="Riley R."/>
            <person name="Labutti K."/>
            <person name="Andreopoulos B."/>
            <person name="Lipzen A."/>
            <person name="Chen C."/>
            <person name="Yanf M."/>
            <person name="Daum C."/>
            <person name="Ng V."/>
            <person name="Clum A."/>
            <person name="Ohm R."/>
            <person name="Martin F."/>
            <person name="Silar P."/>
            <person name="Natvig D."/>
            <person name="Lalanne C."/>
            <person name="Gautier V."/>
            <person name="Ament-Velasquez S.L."/>
            <person name="Kruys A."/>
            <person name="Hutchinson M.I."/>
            <person name="Powell A.J."/>
            <person name="Barry K."/>
            <person name="Miller A.N."/>
            <person name="Grigoriev I.V."/>
            <person name="Debuchy R."/>
            <person name="Gladieux P."/>
            <person name="Thoren M.H."/>
            <person name="Johannesson H."/>
        </authorList>
    </citation>
    <scope>NUCLEOTIDE SEQUENCE</scope>
    <source>
        <strain evidence="2">CBS 757.83</strain>
    </source>
</reference>
<dbReference type="Proteomes" id="UP001305647">
    <property type="component" value="Unassembled WGS sequence"/>
</dbReference>
<sequence>MCQLIRRRFHCDHNSGEPSYWHPPEPTECAAAVAAGVYDMNGQLQRCTGDNYTTATFQDHGYCPNNSHCRKKAFKKGGWTCHACNSAVPPGGNTCGNCNHKSCYECWLN</sequence>
<evidence type="ECO:0000313" key="1">
    <source>
        <dbReference type="EMBL" id="KAK4096134.1"/>
    </source>
</evidence>
<accession>A0AAN6Q573</accession>
<protein>
    <submittedName>
        <fullName evidence="2">Uncharacterized protein</fullName>
    </submittedName>
</protein>
<dbReference type="EMBL" id="MU863736">
    <property type="protein sequence ID" value="KAK4096134.1"/>
    <property type="molecule type" value="Genomic_DNA"/>
</dbReference>
<gene>
    <name evidence="1" type="ORF">N658DRAFT_55407</name>
    <name evidence="2" type="ORF">N658DRAFT_67716</name>
</gene>
<evidence type="ECO:0000313" key="2">
    <source>
        <dbReference type="EMBL" id="KAK4101191.1"/>
    </source>
</evidence>
<evidence type="ECO:0000313" key="3">
    <source>
        <dbReference type="Proteomes" id="UP001305647"/>
    </source>
</evidence>
<dbReference type="EMBL" id="MU863636">
    <property type="protein sequence ID" value="KAK4101191.1"/>
    <property type="molecule type" value="Genomic_DNA"/>
</dbReference>
<dbReference type="AlphaFoldDB" id="A0AAN6Q573"/>
<reference evidence="2" key="1">
    <citation type="journal article" date="2023" name="Mol. Phylogenet. Evol.">
        <title>Genome-scale phylogeny and comparative genomics of the fungal order Sordariales.</title>
        <authorList>
            <person name="Hensen N."/>
            <person name="Bonometti L."/>
            <person name="Westerberg I."/>
            <person name="Brannstrom I.O."/>
            <person name="Guillou S."/>
            <person name="Cros-Aarteil S."/>
            <person name="Calhoun S."/>
            <person name="Haridas S."/>
            <person name="Kuo A."/>
            <person name="Mondo S."/>
            <person name="Pangilinan J."/>
            <person name="Riley R."/>
            <person name="LaButti K."/>
            <person name="Andreopoulos B."/>
            <person name="Lipzen A."/>
            <person name="Chen C."/>
            <person name="Yan M."/>
            <person name="Daum C."/>
            <person name="Ng V."/>
            <person name="Clum A."/>
            <person name="Steindorff A."/>
            <person name="Ohm R.A."/>
            <person name="Martin F."/>
            <person name="Silar P."/>
            <person name="Natvig D.O."/>
            <person name="Lalanne C."/>
            <person name="Gautier V."/>
            <person name="Ament-Velasquez S.L."/>
            <person name="Kruys A."/>
            <person name="Hutchinson M.I."/>
            <person name="Powell A.J."/>
            <person name="Barry K."/>
            <person name="Miller A.N."/>
            <person name="Grigoriev I.V."/>
            <person name="Debuchy R."/>
            <person name="Gladieux P."/>
            <person name="Hiltunen Thoren M."/>
            <person name="Johannesson H."/>
        </authorList>
    </citation>
    <scope>NUCLEOTIDE SEQUENCE</scope>
    <source>
        <strain evidence="2">CBS 757.83</strain>
    </source>
</reference>
<organism evidence="2 3">
    <name type="scientific">Parathielavia hyrcaniae</name>
    <dbReference type="NCBI Taxonomy" id="113614"/>
    <lineage>
        <taxon>Eukaryota</taxon>
        <taxon>Fungi</taxon>
        <taxon>Dikarya</taxon>
        <taxon>Ascomycota</taxon>
        <taxon>Pezizomycotina</taxon>
        <taxon>Sordariomycetes</taxon>
        <taxon>Sordariomycetidae</taxon>
        <taxon>Sordariales</taxon>
        <taxon>Chaetomiaceae</taxon>
        <taxon>Parathielavia</taxon>
    </lineage>
</organism>
<keyword evidence="3" id="KW-1185">Reference proteome</keyword>